<proteinExistence type="predicted"/>
<evidence type="ECO:0000313" key="3">
    <source>
        <dbReference type="Proteomes" id="UP000253529"/>
    </source>
</evidence>
<dbReference type="GO" id="GO:0016740">
    <property type="term" value="F:transferase activity"/>
    <property type="evidence" value="ECO:0007669"/>
    <property type="project" value="UniProtKB-KW"/>
</dbReference>
<dbReference type="EMBL" id="QNRK01000006">
    <property type="protein sequence ID" value="RBP16099.1"/>
    <property type="molecule type" value="Genomic_DNA"/>
</dbReference>
<dbReference type="Pfam" id="PF00535">
    <property type="entry name" value="Glycos_transf_2"/>
    <property type="match status" value="1"/>
</dbReference>
<accession>A0A366FQV4</accession>
<evidence type="ECO:0000259" key="1">
    <source>
        <dbReference type="Pfam" id="PF00535"/>
    </source>
</evidence>
<name>A0A366FQV4_9HYPH</name>
<protein>
    <submittedName>
        <fullName evidence="2">Glycosyl transferase family 2</fullName>
    </submittedName>
</protein>
<evidence type="ECO:0000313" key="2">
    <source>
        <dbReference type="EMBL" id="RBP16099.1"/>
    </source>
</evidence>
<feature type="domain" description="Glycosyltransferase 2-like" evidence="1">
    <location>
        <begin position="8"/>
        <end position="147"/>
    </location>
</feature>
<dbReference type="InterPro" id="IPR050834">
    <property type="entry name" value="Glycosyltransf_2"/>
</dbReference>
<dbReference type="PANTHER" id="PTHR43685:SF2">
    <property type="entry name" value="GLYCOSYLTRANSFERASE 2-LIKE DOMAIN-CONTAINING PROTEIN"/>
    <property type="match status" value="1"/>
</dbReference>
<keyword evidence="2" id="KW-0808">Transferase</keyword>
<dbReference type="CDD" id="cd00761">
    <property type="entry name" value="Glyco_tranf_GTA_type"/>
    <property type="match status" value="1"/>
</dbReference>
<reference evidence="2 3" key="1">
    <citation type="submission" date="2018-06" db="EMBL/GenBank/DDBJ databases">
        <title>Genomic Encyclopedia of Type Strains, Phase IV (KMG-IV): sequencing the most valuable type-strain genomes for metagenomic binning, comparative biology and taxonomic classification.</title>
        <authorList>
            <person name="Goeker M."/>
        </authorList>
    </citation>
    <scope>NUCLEOTIDE SEQUENCE [LARGE SCALE GENOMIC DNA]</scope>
    <source>
        <strain evidence="2 3">DSM 24875</strain>
    </source>
</reference>
<keyword evidence="3" id="KW-1185">Reference proteome</keyword>
<dbReference type="InterPro" id="IPR001173">
    <property type="entry name" value="Glyco_trans_2-like"/>
</dbReference>
<dbReference type="Gene3D" id="3.90.550.10">
    <property type="entry name" value="Spore Coat Polysaccharide Biosynthesis Protein SpsA, Chain A"/>
    <property type="match status" value="1"/>
</dbReference>
<dbReference type="AlphaFoldDB" id="A0A366FQV4"/>
<gene>
    <name evidence="2" type="ORF">DFR50_10661</name>
</gene>
<comment type="caution">
    <text evidence="2">The sequence shown here is derived from an EMBL/GenBank/DDBJ whole genome shotgun (WGS) entry which is preliminary data.</text>
</comment>
<dbReference type="InterPro" id="IPR029044">
    <property type="entry name" value="Nucleotide-diphossugar_trans"/>
</dbReference>
<organism evidence="2 3">
    <name type="scientific">Roseiarcus fermentans</name>
    <dbReference type="NCBI Taxonomy" id="1473586"/>
    <lineage>
        <taxon>Bacteria</taxon>
        <taxon>Pseudomonadati</taxon>
        <taxon>Pseudomonadota</taxon>
        <taxon>Alphaproteobacteria</taxon>
        <taxon>Hyphomicrobiales</taxon>
        <taxon>Roseiarcaceae</taxon>
        <taxon>Roseiarcus</taxon>
    </lineage>
</organism>
<dbReference type="PANTHER" id="PTHR43685">
    <property type="entry name" value="GLYCOSYLTRANSFERASE"/>
    <property type="match status" value="1"/>
</dbReference>
<dbReference type="RefSeq" id="WP_170153086.1">
    <property type="nucleotide sequence ID" value="NZ_QNRK01000006.1"/>
</dbReference>
<dbReference type="Proteomes" id="UP000253529">
    <property type="component" value="Unassembled WGS sequence"/>
</dbReference>
<dbReference type="SUPFAM" id="SSF53448">
    <property type="entry name" value="Nucleotide-diphospho-sugar transferases"/>
    <property type="match status" value="1"/>
</dbReference>
<sequence length="310" mass="34237">MNADPRCSVIIPTYNTLDLLPHAVASVRMQGVEDIEILVIDDASTDGTAEWLAAEASRDPRVVPLHSERRGPSHTRNLAIFQARAPIVAFLDADDAWWPMKLERALAFHEGRPDVAFSFTDYLHVGPHGDVRRTCFDYWRPPYVDRETSDFKVVTDAELELLAVNVVGTSTVVASRQALQNANGFAAASRSAEDWELWLRLAARGPVACSSATTTTYLMRPTSVTSNKDARIAAMRAIVEPYSNRTDKRARQALRQATARIDTAEGEQARALGDYWGAARAHLRSFMRWPMPRTARAAASDLLAACTKAA</sequence>